<protein>
    <submittedName>
        <fullName evidence="2">Uncharacterized protein</fullName>
    </submittedName>
</protein>
<dbReference type="AlphaFoldDB" id="A0A0F9Q0Q7"/>
<sequence>MKIKLFRKKEECYSCMDVKHLLIKSRNQLLCKICYRKELKFLFEIFEDILDNFYTCFGYTTEQMNQFRAFNLGQLKTLIYHHFTISKDHYIGSYKDEMYWFISNTIIIILIKKIFYLLGISLYSFKLGK</sequence>
<evidence type="ECO:0000313" key="2">
    <source>
        <dbReference type="EMBL" id="KKM99017.1"/>
    </source>
</evidence>
<name>A0A0F9Q0Q7_9ZZZZ</name>
<keyword evidence="1" id="KW-0472">Membrane</keyword>
<keyword evidence="1" id="KW-0812">Transmembrane</keyword>
<evidence type="ECO:0000256" key="1">
    <source>
        <dbReference type="SAM" id="Phobius"/>
    </source>
</evidence>
<reference evidence="2" key="1">
    <citation type="journal article" date="2015" name="Nature">
        <title>Complex archaea that bridge the gap between prokaryotes and eukaryotes.</title>
        <authorList>
            <person name="Spang A."/>
            <person name="Saw J.H."/>
            <person name="Jorgensen S.L."/>
            <person name="Zaremba-Niedzwiedzka K."/>
            <person name="Martijn J."/>
            <person name="Lind A.E."/>
            <person name="van Eijk R."/>
            <person name="Schleper C."/>
            <person name="Guy L."/>
            <person name="Ettema T.J."/>
        </authorList>
    </citation>
    <scope>NUCLEOTIDE SEQUENCE</scope>
</reference>
<dbReference type="EMBL" id="LAZR01005548">
    <property type="protein sequence ID" value="KKM99017.1"/>
    <property type="molecule type" value="Genomic_DNA"/>
</dbReference>
<comment type="caution">
    <text evidence="2">The sequence shown here is derived from an EMBL/GenBank/DDBJ whole genome shotgun (WGS) entry which is preliminary data.</text>
</comment>
<proteinExistence type="predicted"/>
<feature type="transmembrane region" description="Helical" evidence="1">
    <location>
        <begin position="99"/>
        <end position="125"/>
    </location>
</feature>
<organism evidence="2">
    <name type="scientific">marine sediment metagenome</name>
    <dbReference type="NCBI Taxonomy" id="412755"/>
    <lineage>
        <taxon>unclassified sequences</taxon>
        <taxon>metagenomes</taxon>
        <taxon>ecological metagenomes</taxon>
    </lineage>
</organism>
<keyword evidence="1" id="KW-1133">Transmembrane helix</keyword>
<accession>A0A0F9Q0Q7</accession>
<gene>
    <name evidence="2" type="ORF">LCGC14_1152080</name>
</gene>